<dbReference type="EMBL" id="UGJJ01000001">
    <property type="protein sequence ID" value="STQ99983.1"/>
    <property type="molecule type" value="Genomic_DNA"/>
</dbReference>
<reference evidence="1 2" key="1">
    <citation type="submission" date="2018-06" db="EMBL/GenBank/DDBJ databases">
        <authorList>
            <consortium name="Pathogen Informatics"/>
            <person name="Doyle S."/>
        </authorList>
    </citation>
    <scope>NUCLEOTIDE SEQUENCE [LARGE SCALE GENOMIC DNA]</scope>
    <source>
        <strain evidence="1 2">NCTC13336</strain>
    </source>
</reference>
<evidence type="ECO:0000313" key="2">
    <source>
        <dbReference type="Proteomes" id="UP000254293"/>
    </source>
</evidence>
<evidence type="ECO:0000313" key="1">
    <source>
        <dbReference type="EMBL" id="STQ99983.1"/>
    </source>
</evidence>
<protein>
    <submittedName>
        <fullName evidence="1">Uncharacterized protein</fullName>
    </submittedName>
</protein>
<proteinExistence type="predicted"/>
<keyword evidence="2" id="KW-1185">Reference proteome</keyword>
<dbReference type="OrthoDB" id="6637343at2"/>
<dbReference type="Proteomes" id="UP000254293">
    <property type="component" value="Unassembled WGS sequence"/>
</dbReference>
<dbReference type="RefSeq" id="WP_147286539.1">
    <property type="nucleotide sequence ID" value="NZ_CP091516.1"/>
</dbReference>
<organism evidence="1 2">
    <name type="scientific">Kingella potus</name>
    <dbReference type="NCBI Taxonomy" id="265175"/>
    <lineage>
        <taxon>Bacteria</taxon>
        <taxon>Pseudomonadati</taxon>
        <taxon>Pseudomonadota</taxon>
        <taxon>Betaproteobacteria</taxon>
        <taxon>Neisseriales</taxon>
        <taxon>Neisseriaceae</taxon>
        <taxon>Kingella</taxon>
    </lineage>
</organism>
<gene>
    <name evidence="1" type="ORF">NCTC13336_00171</name>
</gene>
<name>A0A377QXQ2_9NEIS</name>
<dbReference type="AlphaFoldDB" id="A0A377QXQ2"/>
<accession>A0A377QXQ2</accession>
<sequence>MGSLVVVRPSENGIAGPPDFSDGLKGRLNAFIKTLEAPAMPANPFRRQITRLRIRPHAKLPKPCRIRGKNNLNAAHIKLLTLTLELSEDFDARDRPLIKKLLREYRKCYPLGLDVRDEIALCAMMLYRHMQWHDIRSLYRAKFGGGSDLACSLDIELVFGFDAEEAIGYLNNLPPKKRKPIDRDIIRTIKRYLSQRPEAVYRSRSEYLQRIEKHLMDCRREELWAIYGKALQPLLGYAGYQSTETE</sequence>